<dbReference type="Pfam" id="PF22937">
    <property type="entry name" value="PDXDC1-like_cen2"/>
    <property type="match status" value="1"/>
</dbReference>
<keyword evidence="4" id="KW-0663">Pyridoxal phosphate</keyword>
<evidence type="ECO:0000256" key="5">
    <source>
        <dbReference type="ARBA" id="ARBA00023239"/>
    </source>
</evidence>
<evidence type="ECO:0000256" key="6">
    <source>
        <dbReference type="ARBA" id="ARBA00047190"/>
    </source>
</evidence>
<reference evidence="10" key="1">
    <citation type="submission" date="2021-12" db="EMBL/GenBank/DDBJ databases">
        <authorList>
            <person name="King R."/>
        </authorList>
    </citation>
    <scope>NUCLEOTIDE SEQUENCE</scope>
</reference>
<feature type="region of interest" description="Disordered" evidence="7">
    <location>
        <begin position="676"/>
        <end position="706"/>
    </location>
</feature>
<keyword evidence="5" id="KW-0456">Lyase</keyword>
<dbReference type="Gene3D" id="3.40.640.10">
    <property type="entry name" value="Type I PLP-dependent aspartate aminotransferase-like (Major domain)"/>
    <property type="match status" value="1"/>
</dbReference>
<dbReference type="InterPro" id="IPR055103">
    <property type="entry name" value="PDXDC1-like_2nd"/>
</dbReference>
<evidence type="ECO:0000313" key="11">
    <source>
        <dbReference type="Proteomes" id="UP001152759"/>
    </source>
</evidence>
<keyword evidence="3" id="KW-0210">Decarboxylase</keyword>
<evidence type="ECO:0000256" key="1">
    <source>
        <dbReference type="ARBA" id="ARBA00001933"/>
    </source>
</evidence>
<dbReference type="Pfam" id="PF22930">
    <property type="entry name" value="PDXDC1-like_cen"/>
    <property type="match status" value="1"/>
</dbReference>
<comment type="cofactor">
    <cofactor evidence="1">
        <name>pyridoxal 5'-phosphate</name>
        <dbReference type="ChEBI" id="CHEBI:597326"/>
    </cofactor>
</comment>
<gene>
    <name evidence="10" type="ORF">BEMITA_LOCUS3710</name>
</gene>
<feature type="compositionally biased region" description="Polar residues" evidence="7">
    <location>
        <begin position="692"/>
        <end position="706"/>
    </location>
</feature>
<evidence type="ECO:0000256" key="7">
    <source>
        <dbReference type="SAM" id="MobiDB-lite"/>
    </source>
</evidence>
<feature type="domain" description="PDXDC1/PDXD2 second" evidence="8">
    <location>
        <begin position="414"/>
        <end position="482"/>
    </location>
</feature>
<name>A0A9P0EYI5_BEMTA</name>
<accession>A0A9P0EYI5</accession>
<sequence>MEVPTSEVDLQVSQIISRFEEPILRSKKPSDSNEKLVLSSERKSKEEIIVSLRELISHQYEEGSDSETVASPVILPSLDSSSCTAVIWQSVATYLSALDLSHLILLNKELSSSVSKWLSAVFRFPESEAITTEDSMVQLTRSILSQKYPTFKECGFEALVESPPVFYASSEDAIKYLQSICQSLGLPLKSVRTVPSDATIEFEQKMNTDALASLMEEDKVANKSPFLVLADTGWRVSGQCDSLQSLRQLCNQHGAWLHLKGHAVSIFSQSSLSMSVMPDSFSIDLSTWYGILGLPPVILHKKLNDCDDALEYFSEISEPKFSILPLWASLMSIGFEDLHKRLLYCFESCERMWRIVSKYPCLRILSQAPSGDDLHLSFEEFLSKHSESESIIESVVTCVLFQFTPDNFSESAVPSDYNKLNSWLGQILQRDMPMISIQYLSLKPFGIVLRYCPFESKPNLPEDCEKFSICLEQQLEILTATVGYKQTFINLVNSSECLQLVEMESWAGLGGVRYIPVGSNYSNDELNKLNTQLVEQLRNTDAAFSIGEGSDNTVCVRFGMITSETDVVELLRLVEMTGKEQEESWKYIDTMAEVVKKGIEAATLDLQKESEDKLWQEGILRHVPVFGSLVNWWSPVNKEPINGSTGIKGRSLNLAAGVVESTENIYKYHMQNLPPSPQPSITPSPSLYINGANVSNESQSELSPSL</sequence>
<evidence type="ECO:0000313" key="10">
    <source>
        <dbReference type="EMBL" id="CAH0384380.1"/>
    </source>
</evidence>
<dbReference type="GO" id="GO:0016831">
    <property type="term" value="F:carboxy-lyase activity"/>
    <property type="evidence" value="ECO:0007669"/>
    <property type="project" value="UniProtKB-KW"/>
</dbReference>
<dbReference type="InterPro" id="IPR050477">
    <property type="entry name" value="GrpII_AminoAcid_Decarb"/>
</dbReference>
<dbReference type="Gene3D" id="3.90.1150.10">
    <property type="entry name" value="Aspartate Aminotransferase, domain 1"/>
    <property type="match status" value="1"/>
</dbReference>
<evidence type="ECO:0000256" key="2">
    <source>
        <dbReference type="ARBA" id="ARBA00009533"/>
    </source>
</evidence>
<dbReference type="InterPro" id="IPR015421">
    <property type="entry name" value="PyrdxlP-dep_Trfase_major"/>
</dbReference>
<dbReference type="PANTHER" id="PTHR42735">
    <property type="match status" value="1"/>
</dbReference>
<evidence type="ECO:0000256" key="4">
    <source>
        <dbReference type="ARBA" id="ARBA00022898"/>
    </source>
</evidence>
<dbReference type="PANTHER" id="PTHR42735:SF1">
    <property type="entry name" value="PYRIDOXAL-DEPENDENT DECARBOXYLASE DOMAIN-CONTAINING PROTEIN 1-RELATED"/>
    <property type="match status" value="1"/>
</dbReference>
<protein>
    <recommendedName>
        <fullName evidence="6">Pyridoxal-dependent decarboxylase domain-containing protein 1</fullName>
    </recommendedName>
</protein>
<dbReference type="InterPro" id="IPR055102">
    <property type="entry name" value="PDXDC1-like_3rd"/>
</dbReference>
<dbReference type="SUPFAM" id="SSF53383">
    <property type="entry name" value="PLP-dependent transferases"/>
    <property type="match status" value="1"/>
</dbReference>
<feature type="domain" description="PDXDC1-like third" evidence="9">
    <location>
        <begin position="488"/>
        <end position="586"/>
    </location>
</feature>
<dbReference type="InterPro" id="IPR015422">
    <property type="entry name" value="PyrdxlP-dep_Trfase_small"/>
</dbReference>
<dbReference type="EMBL" id="OU963863">
    <property type="protein sequence ID" value="CAH0384380.1"/>
    <property type="molecule type" value="Genomic_DNA"/>
</dbReference>
<dbReference type="AlphaFoldDB" id="A0A9P0EYI5"/>
<evidence type="ECO:0000256" key="3">
    <source>
        <dbReference type="ARBA" id="ARBA00022793"/>
    </source>
</evidence>
<dbReference type="KEGG" id="btab:109043629"/>
<evidence type="ECO:0000259" key="9">
    <source>
        <dbReference type="Pfam" id="PF22937"/>
    </source>
</evidence>
<comment type="similarity">
    <text evidence="2">Belongs to the group II decarboxylase family.</text>
</comment>
<dbReference type="InterPro" id="IPR015424">
    <property type="entry name" value="PyrdxlP-dep_Trfase"/>
</dbReference>
<dbReference type="Proteomes" id="UP001152759">
    <property type="component" value="Chromosome 2"/>
</dbReference>
<keyword evidence="11" id="KW-1185">Reference proteome</keyword>
<organism evidence="10 11">
    <name type="scientific">Bemisia tabaci</name>
    <name type="common">Sweetpotato whitefly</name>
    <name type="synonym">Aleurodes tabaci</name>
    <dbReference type="NCBI Taxonomy" id="7038"/>
    <lineage>
        <taxon>Eukaryota</taxon>
        <taxon>Metazoa</taxon>
        <taxon>Ecdysozoa</taxon>
        <taxon>Arthropoda</taxon>
        <taxon>Hexapoda</taxon>
        <taxon>Insecta</taxon>
        <taxon>Pterygota</taxon>
        <taxon>Neoptera</taxon>
        <taxon>Paraneoptera</taxon>
        <taxon>Hemiptera</taxon>
        <taxon>Sternorrhyncha</taxon>
        <taxon>Aleyrodoidea</taxon>
        <taxon>Aleyrodidae</taxon>
        <taxon>Aleyrodinae</taxon>
        <taxon>Bemisia</taxon>
    </lineage>
</organism>
<evidence type="ECO:0000259" key="8">
    <source>
        <dbReference type="Pfam" id="PF22930"/>
    </source>
</evidence>
<proteinExistence type="inferred from homology"/>